<dbReference type="InterPro" id="IPR048052">
    <property type="entry name" value="FM1-like"/>
</dbReference>
<organism evidence="5 8">
    <name type="scientific">Actinotignum timonense</name>
    <dbReference type="NCBI Taxonomy" id="1870995"/>
    <lineage>
        <taxon>Bacteria</taxon>
        <taxon>Bacillati</taxon>
        <taxon>Actinomycetota</taxon>
        <taxon>Actinomycetes</taxon>
        <taxon>Actinomycetales</taxon>
        <taxon>Actinomycetaceae</taxon>
        <taxon>Actinotignum</taxon>
    </lineage>
</organism>
<comment type="caution">
    <text evidence="5">The sequence shown here is derived from an EMBL/GenBank/DDBJ whole genome shotgun (WGS) entry which is preliminary data.</text>
</comment>
<dbReference type="RefSeq" id="WP_101595610.1">
    <property type="nucleotide sequence ID" value="NZ_CP136960.1"/>
</dbReference>
<keyword evidence="2" id="KW-0812">Transmembrane</keyword>
<dbReference type="Pfam" id="PF17802">
    <property type="entry name" value="SpaA"/>
    <property type="match status" value="2"/>
</dbReference>
<feature type="domain" description="SpaA-like prealbumin fold" evidence="4">
    <location>
        <begin position="58"/>
        <end position="177"/>
    </location>
</feature>
<dbReference type="InterPro" id="IPR041033">
    <property type="entry name" value="SpaA_PFL_dom_1"/>
</dbReference>
<evidence type="ECO:0000259" key="4">
    <source>
        <dbReference type="Pfam" id="PF17802"/>
    </source>
</evidence>
<dbReference type="EMBL" id="JAWNFY010000031">
    <property type="protein sequence ID" value="MDY5147130.1"/>
    <property type="molecule type" value="Genomic_DNA"/>
</dbReference>
<name>A0AAW9HMH1_9ACTO</name>
<feature type="transmembrane region" description="Helical" evidence="2">
    <location>
        <begin position="498"/>
        <end position="521"/>
    </location>
</feature>
<keyword evidence="2" id="KW-1133">Transmembrane helix</keyword>
<dbReference type="Proteomes" id="UP001284901">
    <property type="component" value="Unassembled WGS sequence"/>
</dbReference>
<evidence type="ECO:0000313" key="8">
    <source>
        <dbReference type="Proteomes" id="UP001288320"/>
    </source>
</evidence>
<gene>
    <name evidence="5" type="ORF">R6G74_05040</name>
    <name evidence="6" type="ORF">R6P33_08890</name>
</gene>
<dbReference type="EMBL" id="JAWNFV010000009">
    <property type="protein sequence ID" value="MDY5140677.1"/>
    <property type="molecule type" value="Genomic_DNA"/>
</dbReference>
<dbReference type="NCBIfam" id="TIGR01167">
    <property type="entry name" value="LPXTG_anchor"/>
    <property type="match status" value="1"/>
</dbReference>
<dbReference type="NCBIfam" id="NF033902">
    <property type="entry name" value="iso_D2_wall_anc"/>
    <property type="match status" value="1"/>
</dbReference>
<dbReference type="AlphaFoldDB" id="A0AAW9HMH1"/>
<sequence length="530" mass="56113">MVIYKEKEWETTMLITKIRKVAVACAATLGLVATGIAGASAADSNVAPWDKGAPATGSITIEKAKDGEPTAKVAGAEFTVKQVNKINNKPVTLNTMAGWRELAKNVDNLNNGTMTDSQLELGNPEKKQTGTDGVAKFENKAVGLYQVAESKVPSGYSSEVKTFYVTIPQINGTAQKTTTFDYNVVVKPKNKDLTSKVTKVADTSALVGAGDTIGYTITADLNKTKDSNGGNELTKDDIVGFNVFDDALKTAYDNASKPAAVTKVTVEGTDLTKDTDYSVSVADTPGDDTRSRIKVEFTDKGLEKIVAQANMEANKSKAVKIAVKLDFVVAKTAPGSVINKYGFTPGHGTGETPSGPVTPGDNKPGGPTPNPETKFLKMKIKKVSAKNGTAIKGAKFKLFANEQEAIKCAADPSGDNCKAASALGDLVSGEDGFTAEVLVKSEDRFYAVETEAPDDYVRATQPEEVNANTVNKRGFFEFKVENVAKADSTFWFNLPKTGAFGVGLFALIGLGLVGGGTAMFVRSSKSRKEN</sequence>
<evidence type="ECO:0000313" key="5">
    <source>
        <dbReference type="EMBL" id="MDY5140677.1"/>
    </source>
</evidence>
<evidence type="ECO:0000313" key="6">
    <source>
        <dbReference type="EMBL" id="MDY5147130.1"/>
    </source>
</evidence>
<dbReference type="InterPro" id="IPR013783">
    <property type="entry name" value="Ig-like_fold"/>
</dbReference>
<protein>
    <submittedName>
        <fullName evidence="5">SpaH/EbpB family LPXTG-anchored major pilin</fullName>
    </submittedName>
</protein>
<evidence type="ECO:0000313" key="7">
    <source>
        <dbReference type="Proteomes" id="UP001284901"/>
    </source>
</evidence>
<dbReference type="Gene3D" id="2.60.40.740">
    <property type="match status" value="1"/>
</dbReference>
<evidence type="ECO:0000256" key="1">
    <source>
        <dbReference type="SAM" id="MobiDB-lite"/>
    </source>
</evidence>
<evidence type="ECO:0000256" key="3">
    <source>
        <dbReference type="SAM" id="SignalP"/>
    </source>
</evidence>
<keyword evidence="7" id="KW-1185">Reference proteome</keyword>
<keyword evidence="3" id="KW-0732">Signal</keyword>
<dbReference type="GO" id="GO:0005975">
    <property type="term" value="P:carbohydrate metabolic process"/>
    <property type="evidence" value="ECO:0007669"/>
    <property type="project" value="UniProtKB-ARBA"/>
</dbReference>
<feature type="chain" id="PRO_5043544306" evidence="3">
    <location>
        <begin position="42"/>
        <end position="530"/>
    </location>
</feature>
<feature type="signal peptide" evidence="3">
    <location>
        <begin position="1"/>
        <end position="41"/>
    </location>
</feature>
<reference evidence="5 7" key="1">
    <citation type="submission" date="2023-10" db="EMBL/GenBank/DDBJ databases">
        <title>Whole Genome based description of the genera Actinobaculum and Actinotignum reveals a complex phylogenetic relationship within the species included in the genus Actinotignum.</title>
        <authorList>
            <person name="Jensen C.S."/>
            <person name="Dargis R."/>
            <person name="Kemp M."/>
            <person name="Christensen J.J."/>
        </authorList>
    </citation>
    <scope>NUCLEOTIDE SEQUENCE</scope>
    <source>
        <strain evidence="6 7">SLA_B089</strain>
        <strain evidence="5">SLA_B245</strain>
    </source>
</reference>
<feature type="domain" description="SpaA-like prealbumin fold" evidence="4">
    <location>
        <begin position="377"/>
        <end position="469"/>
    </location>
</feature>
<dbReference type="Proteomes" id="UP001288320">
    <property type="component" value="Unassembled WGS sequence"/>
</dbReference>
<accession>A0AAW9HMH1</accession>
<dbReference type="GeneID" id="92813682"/>
<evidence type="ECO:0000256" key="2">
    <source>
        <dbReference type="SAM" id="Phobius"/>
    </source>
</evidence>
<proteinExistence type="predicted"/>
<dbReference type="Gene3D" id="2.60.40.10">
    <property type="entry name" value="Immunoglobulins"/>
    <property type="match status" value="2"/>
</dbReference>
<feature type="region of interest" description="Disordered" evidence="1">
    <location>
        <begin position="344"/>
        <end position="371"/>
    </location>
</feature>
<keyword evidence="2" id="KW-0472">Membrane</keyword>